<evidence type="ECO:0000313" key="2">
    <source>
        <dbReference type="EMBL" id="VBB41623.1"/>
    </source>
</evidence>
<feature type="domain" description="DUF7662" evidence="1">
    <location>
        <begin position="4"/>
        <end position="80"/>
    </location>
</feature>
<sequence>MSKYDPLREYLISCAESSLTHTLSFGDIERVLGQSLPHTALTDRPWWANTRSSLHAIRWLDAGWKVDKVDIKAGRVTFIRTGLEAVESKRGRNRYENLQRFFKSIPPQQEQIALTFKELATVLGGKLPVTASHDRPWWANTKSSPQGSSWMAAGWKVERVYLKALVVSFRRKGVSPLTSIPRYVEGLLNGSTHYGRPTPTTLASWLRFCKRVGWYFEATILYERGGLNTDMLSESECAEVDEDYAVCKRELSRYKDDTNAMKKRNCHG</sequence>
<organism evidence="2">
    <name type="scientific">Uncultured Desulfatiglans sp</name>
    <dbReference type="NCBI Taxonomy" id="1748965"/>
    <lineage>
        <taxon>Bacteria</taxon>
        <taxon>Pseudomonadati</taxon>
        <taxon>Thermodesulfobacteriota</taxon>
        <taxon>Desulfobacteria</taxon>
        <taxon>Desulfatiglandales</taxon>
        <taxon>Desulfatiglandaceae</taxon>
        <taxon>Desulfatiglans</taxon>
        <taxon>environmental samples</taxon>
    </lineage>
</organism>
<dbReference type="InterPro" id="IPR056079">
    <property type="entry name" value="DUF7662"/>
</dbReference>
<evidence type="ECO:0000259" key="1">
    <source>
        <dbReference type="Pfam" id="PF24698"/>
    </source>
</evidence>
<dbReference type="AlphaFoldDB" id="A0A653A0R0"/>
<reference evidence="2" key="1">
    <citation type="submission" date="2018-07" db="EMBL/GenBank/DDBJ databases">
        <authorList>
            <consortium name="Genoscope - CEA"/>
            <person name="William W."/>
        </authorList>
    </citation>
    <scope>NUCLEOTIDE SEQUENCE</scope>
    <source>
        <strain evidence="2">IK1</strain>
    </source>
</reference>
<dbReference type="Pfam" id="PF24698">
    <property type="entry name" value="DUF7662"/>
    <property type="match status" value="2"/>
</dbReference>
<accession>A0A653A0R0</accession>
<proteinExistence type="predicted"/>
<dbReference type="EMBL" id="UPXX01000004">
    <property type="protein sequence ID" value="VBB41623.1"/>
    <property type="molecule type" value="Genomic_DNA"/>
</dbReference>
<name>A0A653A0R0_UNCDX</name>
<protein>
    <recommendedName>
        <fullName evidence="1">DUF7662 domain-containing protein</fullName>
    </recommendedName>
</protein>
<gene>
    <name evidence="2" type="ORF">TRIP_B120058</name>
</gene>
<feature type="domain" description="DUF7662" evidence="1">
    <location>
        <begin position="107"/>
        <end position="171"/>
    </location>
</feature>